<name>A0A8J7IME0_9RHOB</name>
<protein>
    <submittedName>
        <fullName evidence="2">Uncharacterized protein</fullName>
    </submittedName>
</protein>
<dbReference type="EMBL" id="JAELVR010000013">
    <property type="protein sequence ID" value="MBJ6373398.1"/>
    <property type="molecule type" value="Genomic_DNA"/>
</dbReference>
<proteinExistence type="predicted"/>
<dbReference type="Proteomes" id="UP000619079">
    <property type="component" value="Unassembled WGS sequence"/>
</dbReference>
<comment type="caution">
    <text evidence="2">The sequence shown here is derived from an EMBL/GenBank/DDBJ whole genome shotgun (WGS) entry which is preliminary data.</text>
</comment>
<keyword evidence="3" id="KW-1185">Reference proteome</keyword>
<reference evidence="2" key="1">
    <citation type="submission" date="2020-12" db="EMBL/GenBank/DDBJ databases">
        <title>Sedimentitalea sp. nov., isolated from sand in Incheon.</title>
        <authorList>
            <person name="Kim W."/>
        </authorList>
    </citation>
    <scope>NUCLEOTIDE SEQUENCE</scope>
    <source>
        <strain evidence="2">CAU 1593</strain>
    </source>
</reference>
<accession>A0A8J7IME0</accession>
<organism evidence="2 3">
    <name type="scientific">Sedimentitalea arenosa</name>
    <dbReference type="NCBI Taxonomy" id="2798803"/>
    <lineage>
        <taxon>Bacteria</taxon>
        <taxon>Pseudomonadati</taxon>
        <taxon>Pseudomonadota</taxon>
        <taxon>Alphaproteobacteria</taxon>
        <taxon>Rhodobacterales</taxon>
        <taxon>Paracoccaceae</taxon>
        <taxon>Sedimentitalea</taxon>
    </lineage>
</organism>
<sequence>MTNKRTGRPPKYTETQVIEGIEIVERNGEVPTGDTVKKAMCDDLGVAGGINAQSLDKEVQRLVEEREQQRLALLISALPSETLNAVKKIGSLVESAVLGHIGEQHEKLRALAGRKLTEQNVDLGNQREQIRSLLSRLDRKDADIEQLEQDNHKPKEQLGLATTEIRALKERIAELEHEEDFRTRMLAMMKETLGENAFPTARNR</sequence>
<dbReference type="RefSeq" id="WP_199026271.1">
    <property type="nucleotide sequence ID" value="NZ_JAELVR010000013.1"/>
</dbReference>
<feature type="coiled-coil region" evidence="1">
    <location>
        <begin position="130"/>
        <end position="178"/>
    </location>
</feature>
<evidence type="ECO:0000313" key="3">
    <source>
        <dbReference type="Proteomes" id="UP000619079"/>
    </source>
</evidence>
<keyword evidence="1" id="KW-0175">Coiled coil</keyword>
<evidence type="ECO:0000313" key="2">
    <source>
        <dbReference type="EMBL" id="MBJ6373398.1"/>
    </source>
</evidence>
<evidence type="ECO:0000256" key="1">
    <source>
        <dbReference type="SAM" id="Coils"/>
    </source>
</evidence>
<dbReference type="AlphaFoldDB" id="A0A8J7IME0"/>
<gene>
    <name evidence="2" type="ORF">JF290_17860</name>
</gene>